<dbReference type="GO" id="GO:0035020">
    <property type="term" value="P:regulation of Rac protein signal transduction"/>
    <property type="evidence" value="ECO:0007669"/>
    <property type="project" value="TreeGrafter"/>
</dbReference>
<dbReference type="Proteomes" id="UP001186944">
    <property type="component" value="Unassembled WGS sequence"/>
</dbReference>
<dbReference type="Pfam" id="PF03114">
    <property type="entry name" value="BAR"/>
    <property type="match status" value="1"/>
</dbReference>
<dbReference type="SMART" id="SM00324">
    <property type="entry name" value="RhoGAP"/>
    <property type="match status" value="1"/>
</dbReference>
<feature type="compositionally biased region" description="Pro residues" evidence="5">
    <location>
        <begin position="853"/>
        <end position="867"/>
    </location>
</feature>
<comment type="caution">
    <text evidence="8">The sequence shown here is derived from an EMBL/GenBank/DDBJ whole genome shotgun (WGS) entry which is preliminary data.</text>
</comment>
<sequence>MLVSTEGCRNIPYYTRKLLALWIVYTWAEKSEVLSEDLQSVEKRVELVRVVCASTTKKVSAGLQGTGPDMEKRMKKLPESQLAQNMIENANLLGTESIMGSMFQMCGECEYAIARHLLQYEYDIEKSVLQPLQEILDSEIPVISKAKKQLTKLTLDMDSARSRWNEAVKQTQVHGANVASKSAKADQVKEEYEESCNRMYMARDNLATEMFNFVAKEAEHSSKLLEILKVQKEYHRKALEEIEKIMPKMNEALECNPHKPVYGVPLEEHLRVTGRDIALVIEACICTLIEGGLDEEGLFRIAGMASKVKKLKNSFDANVVDMEDYIQDLHSVAGALKQYLRELPEPLLTTSLYPEFMKASQLPQDQKLQSLWSALRTIPDINYNNFRYLIKFLAKLAARSSENKMTPSNISIVIGPNLLWSEDDDGPNMVTSGTISNLIELIIVHADWFFPEEIDYQKTSRGTAPPKSPGANESTASSSTPITATVYPMPQNKRQGYIQAKACGMPYNTTSGLVPNQDSSSTISDERMSSEGSSDIHASSRLSSEERALSSHSPNVDSGMIGSEGESHRLSSNSHIGRGALTRNSCSRLSATNSVSSANNVTNATVSAESVPPSTAAPKGLHSDVYNTMFALHSLGNGNVHDYRTKVRALWDGHMHHKSTGSQGQIDKLKADRKVGTHRRCVSQEIEFRSLDSLELKSSLSDAVPVSHDVENPGSNRSSGTVSPNSSTNNLASMNNNGSGSLAPLAEDEDTSPKVQKRIPRKPAPPPPERPSHLPERPFSVAVTASYNKGQGDQALTWPRNATTPGKERISGSTEDVKPKSPTDKPSLPDKPGNAPQRSATMADRHSHHDRPSVPPPERPKIPPPAVPTHQRSASAGSASNINATLNPELTSKPLDSENEQGRLSSSSQSQVSQSTLGTSVLTPGMQTSQASGDQLSQNNRTHTQSKPVRPPVPKDVVTFNIETEQTRL</sequence>
<dbReference type="CDD" id="cd07595">
    <property type="entry name" value="BAR_RhoGAP_Rich-like"/>
    <property type="match status" value="1"/>
</dbReference>
<feature type="compositionally biased region" description="Basic and acidic residues" evidence="5">
    <location>
        <begin position="806"/>
        <end position="823"/>
    </location>
</feature>
<feature type="compositionally biased region" description="Low complexity" evidence="5">
    <location>
        <begin position="873"/>
        <end position="884"/>
    </location>
</feature>
<dbReference type="GO" id="GO:0007165">
    <property type="term" value="P:signal transduction"/>
    <property type="evidence" value="ECO:0007669"/>
    <property type="project" value="InterPro"/>
</dbReference>
<evidence type="ECO:0000256" key="5">
    <source>
        <dbReference type="SAM" id="MobiDB-lite"/>
    </source>
</evidence>
<feature type="compositionally biased region" description="Polar residues" evidence="5">
    <location>
        <begin position="925"/>
        <end position="946"/>
    </location>
</feature>
<feature type="compositionally biased region" description="Polar residues" evidence="5">
    <location>
        <begin position="713"/>
        <end position="740"/>
    </location>
</feature>
<dbReference type="InterPro" id="IPR000198">
    <property type="entry name" value="RhoGAP_dom"/>
</dbReference>
<evidence type="ECO:0000256" key="1">
    <source>
        <dbReference type="ARBA" id="ARBA00004514"/>
    </source>
</evidence>
<protein>
    <recommendedName>
        <fullName evidence="10">Rho GTPase-activating protein 17</fullName>
    </recommendedName>
</protein>
<comment type="subcellular location">
    <subcellularLocation>
        <location evidence="1">Cytoplasm</location>
        <location evidence="1">Cytosol</location>
    </subcellularLocation>
</comment>
<dbReference type="AlphaFoldDB" id="A0AA89BNQ2"/>
<feature type="region of interest" description="Disordered" evidence="5">
    <location>
        <begin position="458"/>
        <end position="490"/>
    </location>
</feature>
<feature type="domain" description="Rho-GAP" evidence="6">
    <location>
        <begin position="264"/>
        <end position="450"/>
    </location>
</feature>
<dbReference type="InterPro" id="IPR004148">
    <property type="entry name" value="BAR_dom"/>
</dbReference>
<keyword evidence="3" id="KW-0963">Cytoplasm</keyword>
<evidence type="ECO:0000259" key="6">
    <source>
        <dbReference type="PROSITE" id="PS50238"/>
    </source>
</evidence>
<evidence type="ECO:0008006" key="10">
    <source>
        <dbReference type="Google" id="ProtNLM"/>
    </source>
</evidence>
<evidence type="ECO:0000256" key="2">
    <source>
        <dbReference type="ARBA" id="ARBA00022468"/>
    </source>
</evidence>
<evidence type="ECO:0000313" key="9">
    <source>
        <dbReference type="Proteomes" id="UP001186944"/>
    </source>
</evidence>
<feature type="region of interest" description="Disordered" evidence="5">
    <location>
        <begin position="509"/>
        <end position="579"/>
    </location>
</feature>
<dbReference type="PROSITE" id="PS50238">
    <property type="entry name" value="RHOGAP"/>
    <property type="match status" value="1"/>
</dbReference>
<evidence type="ECO:0000256" key="3">
    <source>
        <dbReference type="ARBA" id="ARBA00022490"/>
    </source>
</evidence>
<dbReference type="PANTHER" id="PTHR14130:SF14">
    <property type="entry name" value="RHO GTPASE-ACTIVATING PROTEIN 92B"/>
    <property type="match status" value="1"/>
</dbReference>
<feature type="compositionally biased region" description="Low complexity" evidence="5">
    <location>
        <begin position="474"/>
        <end position="485"/>
    </location>
</feature>
<dbReference type="InterPro" id="IPR027267">
    <property type="entry name" value="AH/BAR_dom_sf"/>
</dbReference>
<dbReference type="Pfam" id="PF00620">
    <property type="entry name" value="RhoGAP"/>
    <property type="match status" value="1"/>
</dbReference>
<accession>A0AA89BNQ2</accession>
<dbReference type="FunFam" id="1.10.555.10:FF:000001">
    <property type="entry name" value="Rho GTPase activating protein 44"/>
    <property type="match status" value="1"/>
</dbReference>
<keyword evidence="4" id="KW-0597">Phosphoprotein</keyword>
<keyword evidence="2" id="KW-0343">GTPase activation</keyword>
<name>A0AA89BNQ2_PINIB</name>
<evidence type="ECO:0000259" key="7">
    <source>
        <dbReference type="PROSITE" id="PS51021"/>
    </source>
</evidence>
<dbReference type="GO" id="GO:0005096">
    <property type="term" value="F:GTPase activator activity"/>
    <property type="evidence" value="ECO:0007669"/>
    <property type="project" value="UniProtKB-KW"/>
</dbReference>
<dbReference type="PANTHER" id="PTHR14130">
    <property type="entry name" value="3BP-1 RELATED RHOGAP"/>
    <property type="match status" value="1"/>
</dbReference>
<proteinExistence type="predicted"/>
<dbReference type="Gene3D" id="1.10.555.10">
    <property type="entry name" value="Rho GTPase activation protein"/>
    <property type="match status" value="1"/>
</dbReference>
<evidence type="ECO:0000256" key="4">
    <source>
        <dbReference type="ARBA" id="ARBA00022553"/>
    </source>
</evidence>
<dbReference type="GO" id="GO:0005829">
    <property type="term" value="C:cytosol"/>
    <property type="evidence" value="ECO:0007669"/>
    <property type="project" value="UniProtKB-SubCell"/>
</dbReference>
<feature type="compositionally biased region" description="Polar residues" evidence="5">
    <location>
        <begin position="509"/>
        <end position="523"/>
    </location>
</feature>
<dbReference type="PROSITE" id="PS51021">
    <property type="entry name" value="BAR"/>
    <property type="match status" value="1"/>
</dbReference>
<organism evidence="8 9">
    <name type="scientific">Pinctada imbricata</name>
    <name type="common">Atlantic pearl-oyster</name>
    <name type="synonym">Pinctada martensii</name>
    <dbReference type="NCBI Taxonomy" id="66713"/>
    <lineage>
        <taxon>Eukaryota</taxon>
        <taxon>Metazoa</taxon>
        <taxon>Spiralia</taxon>
        <taxon>Lophotrochozoa</taxon>
        <taxon>Mollusca</taxon>
        <taxon>Bivalvia</taxon>
        <taxon>Autobranchia</taxon>
        <taxon>Pteriomorphia</taxon>
        <taxon>Pterioida</taxon>
        <taxon>Pterioidea</taxon>
        <taxon>Pteriidae</taxon>
        <taxon>Pinctada</taxon>
    </lineage>
</organism>
<dbReference type="SUPFAM" id="SSF103657">
    <property type="entry name" value="BAR/IMD domain-like"/>
    <property type="match status" value="1"/>
</dbReference>
<keyword evidence="9" id="KW-1185">Reference proteome</keyword>
<feature type="domain" description="BAR" evidence="7">
    <location>
        <begin position="23"/>
        <end position="258"/>
    </location>
</feature>
<dbReference type="FunFam" id="1.20.1270.60:FF:000053">
    <property type="entry name" value="SH3 domain-binding protein 1"/>
    <property type="match status" value="1"/>
</dbReference>
<feature type="compositionally biased region" description="Low complexity" evidence="5">
    <location>
        <begin position="902"/>
        <end position="921"/>
    </location>
</feature>
<feature type="region of interest" description="Disordered" evidence="5">
    <location>
        <begin position="705"/>
        <end position="776"/>
    </location>
</feature>
<feature type="region of interest" description="Disordered" evidence="5">
    <location>
        <begin position="790"/>
        <end position="969"/>
    </location>
</feature>
<dbReference type="SUPFAM" id="SSF48350">
    <property type="entry name" value="GTPase activation domain, GAP"/>
    <property type="match status" value="1"/>
</dbReference>
<dbReference type="Gene3D" id="1.20.1270.60">
    <property type="entry name" value="Arfaptin homology (AH) domain/BAR domain"/>
    <property type="match status" value="1"/>
</dbReference>
<dbReference type="InterPro" id="IPR008936">
    <property type="entry name" value="Rho_GTPase_activation_prot"/>
</dbReference>
<dbReference type="GO" id="GO:0032956">
    <property type="term" value="P:regulation of actin cytoskeleton organization"/>
    <property type="evidence" value="ECO:0007669"/>
    <property type="project" value="TreeGrafter"/>
</dbReference>
<dbReference type="SMART" id="SM00721">
    <property type="entry name" value="BAR"/>
    <property type="match status" value="1"/>
</dbReference>
<dbReference type="InterPro" id="IPR047165">
    <property type="entry name" value="RHG17/44/SH3BP1-like"/>
</dbReference>
<feature type="compositionally biased region" description="Basic and acidic residues" evidence="5">
    <location>
        <begin position="843"/>
        <end position="852"/>
    </location>
</feature>
<dbReference type="EMBL" id="VSWD01000010">
    <property type="protein sequence ID" value="KAK3089695.1"/>
    <property type="molecule type" value="Genomic_DNA"/>
</dbReference>
<gene>
    <name evidence="8" type="ORF">FSP39_005689</name>
</gene>
<evidence type="ECO:0000313" key="8">
    <source>
        <dbReference type="EMBL" id="KAK3089695.1"/>
    </source>
</evidence>
<reference evidence="8" key="1">
    <citation type="submission" date="2019-08" db="EMBL/GenBank/DDBJ databases">
        <title>The improved chromosome-level genome for the pearl oyster Pinctada fucata martensii using PacBio sequencing and Hi-C.</title>
        <authorList>
            <person name="Zheng Z."/>
        </authorList>
    </citation>
    <scope>NUCLEOTIDE SEQUENCE</scope>
    <source>
        <strain evidence="8">ZZ-2019</strain>
        <tissue evidence="8">Adductor muscle</tissue>
    </source>
</reference>